<dbReference type="HAMAP" id="MF_00189">
    <property type="entry name" value="YciB"/>
    <property type="match status" value="1"/>
</dbReference>
<evidence type="ECO:0000256" key="2">
    <source>
        <dbReference type="ARBA" id="ARBA00022692"/>
    </source>
</evidence>
<dbReference type="InterPro" id="IPR006008">
    <property type="entry name" value="YciB"/>
</dbReference>
<keyword evidence="4 5" id="KW-0472">Membrane</keyword>
<feature type="transmembrane region" description="Helical" evidence="5">
    <location>
        <begin position="22"/>
        <end position="43"/>
    </location>
</feature>
<feature type="transmembrane region" description="Helical" evidence="5">
    <location>
        <begin position="114"/>
        <end position="134"/>
    </location>
</feature>
<feature type="transmembrane region" description="Helical" evidence="5">
    <location>
        <begin position="55"/>
        <end position="75"/>
    </location>
</feature>
<feature type="transmembrane region" description="Helical" evidence="5">
    <location>
        <begin position="210"/>
        <end position="228"/>
    </location>
</feature>
<comment type="function">
    <text evidence="5">Plays a role in cell envelope biogenesis, maintenance of cell envelope integrity and membrane homeostasis.</text>
</comment>
<evidence type="ECO:0000256" key="1">
    <source>
        <dbReference type="ARBA" id="ARBA00022475"/>
    </source>
</evidence>
<keyword evidence="2 5" id="KW-0812">Transmembrane</keyword>
<gene>
    <name evidence="5" type="primary">yciB</name>
    <name evidence="6" type="ORF">ACFQDM_08940</name>
</gene>
<feature type="transmembrane region" description="Helical" evidence="5">
    <location>
        <begin position="81"/>
        <end position="102"/>
    </location>
</feature>
<dbReference type="Proteomes" id="UP001596303">
    <property type="component" value="Unassembled WGS sequence"/>
</dbReference>
<keyword evidence="7" id="KW-1185">Reference proteome</keyword>
<evidence type="ECO:0000313" key="7">
    <source>
        <dbReference type="Proteomes" id="UP001596303"/>
    </source>
</evidence>
<dbReference type="RefSeq" id="WP_377378245.1">
    <property type="nucleotide sequence ID" value="NZ_JBHSSW010000009.1"/>
</dbReference>
<organism evidence="6 7">
    <name type="scientific">Ponticaulis profundi</name>
    <dbReference type="NCBI Taxonomy" id="2665222"/>
    <lineage>
        <taxon>Bacteria</taxon>
        <taxon>Pseudomonadati</taxon>
        <taxon>Pseudomonadota</taxon>
        <taxon>Alphaproteobacteria</taxon>
        <taxon>Hyphomonadales</taxon>
        <taxon>Hyphomonadaceae</taxon>
        <taxon>Ponticaulis</taxon>
    </lineage>
</organism>
<keyword evidence="3 5" id="KW-1133">Transmembrane helix</keyword>
<dbReference type="EMBL" id="JBHSSW010000009">
    <property type="protein sequence ID" value="MFC6198203.1"/>
    <property type="molecule type" value="Genomic_DNA"/>
</dbReference>
<comment type="similarity">
    <text evidence="5">Belongs to the YciB family.</text>
</comment>
<evidence type="ECO:0000313" key="6">
    <source>
        <dbReference type="EMBL" id="MFC6198203.1"/>
    </source>
</evidence>
<name>A0ABW1S9A9_9PROT</name>
<dbReference type="PANTHER" id="PTHR36917:SF1">
    <property type="entry name" value="INNER MEMBRANE-SPANNING PROTEIN YCIB"/>
    <property type="match status" value="1"/>
</dbReference>
<dbReference type="Pfam" id="PF04279">
    <property type="entry name" value="IspA"/>
    <property type="match status" value="1"/>
</dbReference>
<keyword evidence="1 5" id="KW-1003">Cell membrane</keyword>
<reference evidence="7" key="1">
    <citation type="journal article" date="2019" name="Int. J. Syst. Evol. Microbiol.">
        <title>The Global Catalogue of Microorganisms (GCM) 10K type strain sequencing project: providing services to taxonomists for standard genome sequencing and annotation.</title>
        <authorList>
            <consortium name="The Broad Institute Genomics Platform"/>
            <consortium name="The Broad Institute Genome Sequencing Center for Infectious Disease"/>
            <person name="Wu L."/>
            <person name="Ma J."/>
        </authorList>
    </citation>
    <scope>NUCLEOTIDE SEQUENCE [LARGE SCALE GENOMIC DNA]</scope>
    <source>
        <strain evidence="7">CGMCC-1.15741</strain>
    </source>
</reference>
<protein>
    <recommendedName>
        <fullName evidence="5">Inner membrane-spanning protein YciB</fullName>
    </recommendedName>
</protein>
<evidence type="ECO:0000256" key="3">
    <source>
        <dbReference type="ARBA" id="ARBA00022989"/>
    </source>
</evidence>
<accession>A0ABW1S9A9</accession>
<sequence length="247" mass="27297">MTLEEDKVTASADKPTNNPTSLWAELGPAIAFILTYTVMGRFFPEGDGILTKDAAIFWATGALMVCTAAVIVIRLAQGKKIPPMLILTGSVIGVFGVLTIAMQQQAFAYVKPTIINSLFAILIFGGLAAGVNVWKKMFSHVFDLPDHAWKVFSVRWGLYFIFLAVLNEFLWRYFCPVPESPLVLLGLTVAPTEPYSLLGIEFGVRDQENVWAWMKLGNIVVTFVFMLANLPYLMKFMKTDEEGATGA</sequence>
<comment type="caution">
    <text evidence="6">The sequence shown here is derived from an EMBL/GenBank/DDBJ whole genome shotgun (WGS) entry which is preliminary data.</text>
</comment>
<comment type="subcellular location">
    <subcellularLocation>
        <location evidence="5">Cell inner membrane</location>
        <topology evidence="5">Multi-pass membrane protein</topology>
    </subcellularLocation>
</comment>
<evidence type="ECO:0000256" key="4">
    <source>
        <dbReference type="ARBA" id="ARBA00023136"/>
    </source>
</evidence>
<evidence type="ECO:0000256" key="5">
    <source>
        <dbReference type="HAMAP-Rule" id="MF_00189"/>
    </source>
</evidence>
<keyword evidence="5" id="KW-0997">Cell inner membrane</keyword>
<proteinExistence type="inferred from homology"/>
<dbReference type="PANTHER" id="PTHR36917">
    <property type="entry name" value="INTRACELLULAR SEPTATION PROTEIN A-RELATED"/>
    <property type="match status" value="1"/>
</dbReference>
<feature type="transmembrane region" description="Helical" evidence="5">
    <location>
        <begin position="154"/>
        <end position="175"/>
    </location>
</feature>